<feature type="domain" description="Methyltransferase" evidence="3">
    <location>
        <begin position="39"/>
        <end position="116"/>
    </location>
</feature>
<dbReference type="Pfam" id="PF13649">
    <property type="entry name" value="Methyltransf_25"/>
    <property type="match status" value="1"/>
</dbReference>
<protein>
    <submittedName>
        <fullName evidence="4">Methyltransferase domain-containing protein</fullName>
    </submittedName>
</protein>
<sequence>MSTSEHQWDPGKYLEFGDERTRPFIDLLARIPVVDPATIVDLGCGPGNDVPPLQRRWPGAALRGVDSSPEMIERARAAAPGVEFEVGDLAKWHGSADLVVSNATLQWVAGHRALLPRLADAALRAFAFQVPGNFIAPSHVLLREIGARFGITDVRPLEVATASEYLADLARPGWTVDAWETTYCHVLLGPDAVFEWVSGTGARPYLQALSDADRPAFVEQYKAALREAYPQSEIGGEPVTVLPFRRIFAVAVRT</sequence>
<keyword evidence="5" id="KW-1185">Reference proteome</keyword>
<evidence type="ECO:0000259" key="3">
    <source>
        <dbReference type="Pfam" id="PF13649"/>
    </source>
</evidence>
<dbReference type="CDD" id="cd02440">
    <property type="entry name" value="AdoMet_MTases"/>
    <property type="match status" value="1"/>
</dbReference>
<dbReference type="Gene3D" id="1.10.150.290">
    <property type="entry name" value="S-adenosyl-L-methionine-dependent methyltransferases"/>
    <property type="match status" value="1"/>
</dbReference>
<dbReference type="Proteomes" id="UP001500635">
    <property type="component" value="Unassembled WGS sequence"/>
</dbReference>
<dbReference type="SUPFAM" id="SSF53335">
    <property type="entry name" value="S-adenosyl-L-methionine-dependent methyltransferases"/>
    <property type="match status" value="1"/>
</dbReference>
<keyword evidence="2" id="KW-0808">Transferase</keyword>
<dbReference type="PANTHER" id="PTHR43861">
    <property type="entry name" value="TRANS-ACONITATE 2-METHYLTRANSFERASE-RELATED"/>
    <property type="match status" value="1"/>
</dbReference>
<dbReference type="RefSeq" id="WP_344990531.1">
    <property type="nucleotide sequence ID" value="NZ_BAABFR010000005.1"/>
</dbReference>
<evidence type="ECO:0000313" key="4">
    <source>
        <dbReference type="EMBL" id="GAA4384791.1"/>
    </source>
</evidence>
<dbReference type="PANTHER" id="PTHR43861:SF1">
    <property type="entry name" value="TRANS-ACONITATE 2-METHYLTRANSFERASE"/>
    <property type="match status" value="1"/>
</dbReference>
<accession>A0ABP8J4K0</accession>
<dbReference type="InterPro" id="IPR029063">
    <property type="entry name" value="SAM-dependent_MTases_sf"/>
</dbReference>
<keyword evidence="1 4" id="KW-0489">Methyltransferase</keyword>
<reference evidence="5" key="1">
    <citation type="journal article" date="2019" name="Int. J. Syst. Evol. Microbiol.">
        <title>The Global Catalogue of Microorganisms (GCM) 10K type strain sequencing project: providing services to taxonomists for standard genome sequencing and annotation.</title>
        <authorList>
            <consortium name="The Broad Institute Genomics Platform"/>
            <consortium name="The Broad Institute Genome Sequencing Center for Infectious Disease"/>
            <person name="Wu L."/>
            <person name="Ma J."/>
        </authorList>
    </citation>
    <scope>NUCLEOTIDE SEQUENCE [LARGE SCALE GENOMIC DNA]</scope>
    <source>
        <strain evidence="5">JCM 17688</strain>
    </source>
</reference>
<evidence type="ECO:0000313" key="5">
    <source>
        <dbReference type="Proteomes" id="UP001500635"/>
    </source>
</evidence>
<comment type="caution">
    <text evidence="4">The sequence shown here is derived from an EMBL/GenBank/DDBJ whole genome shotgun (WGS) entry which is preliminary data.</text>
</comment>
<evidence type="ECO:0000256" key="2">
    <source>
        <dbReference type="ARBA" id="ARBA00022679"/>
    </source>
</evidence>
<dbReference type="InterPro" id="IPR023149">
    <property type="entry name" value="Trans_acon_MeTrfase_C"/>
</dbReference>
<dbReference type="GO" id="GO:0008168">
    <property type="term" value="F:methyltransferase activity"/>
    <property type="evidence" value="ECO:0007669"/>
    <property type="project" value="UniProtKB-KW"/>
</dbReference>
<evidence type="ECO:0000256" key="1">
    <source>
        <dbReference type="ARBA" id="ARBA00022603"/>
    </source>
</evidence>
<name>A0ABP8J4K0_9ACTN</name>
<dbReference type="InterPro" id="IPR041698">
    <property type="entry name" value="Methyltransf_25"/>
</dbReference>
<gene>
    <name evidence="4" type="ORF">GCM10023147_05700</name>
</gene>
<dbReference type="EMBL" id="BAABFR010000005">
    <property type="protein sequence ID" value="GAA4384791.1"/>
    <property type="molecule type" value="Genomic_DNA"/>
</dbReference>
<organism evidence="4 5">
    <name type="scientific">Tsukamurella soli</name>
    <dbReference type="NCBI Taxonomy" id="644556"/>
    <lineage>
        <taxon>Bacteria</taxon>
        <taxon>Bacillati</taxon>
        <taxon>Actinomycetota</taxon>
        <taxon>Actinomycetes</taxon>
        <taxon>Mycobacteriales</taxon>
        <taxon>Tsukamurellaceae</taxon>
        <taxon>Tsukamurella</taxon>
    </lineage>
</organism>
<dbReference type="Gene3D" id="3.40.50.150">
    <property type="entry name" value="Vaccinia Virus protein VP39"/>
    <property type="match status" value="1"/>
</dbReference>
<dbReference type="GO" id="GO:0032259">
    <property type="term" value="P:methylation"/>
    <property type="evidence" value="ECO:0007669"/>
    <property type="project" value="UniProtKB-KW"/>
</dbReference>
<proteinExistence type="predicted"/>